<feature type="coiled-coil region" evidence="4">
    <location>
        <begin position="233"/>
        <end position="271"/>
    </location>
</feature>
<comment type="subcellular location">
    <subcellularLocation>
        <location evidence="1">Golgi apparatus</location>
    </subcellularLocation>
</comment>
<keyword evidence="3 4" id="KW-0175">Coiled coil</keyword>
<organism evidence="7 8">
    <name type="scientific">Claviceps pazoutovae</name>
    <dbReference type="NCBI Taxonomy" id="1649127"/>
    <lineage>
        <taxon>Eukaryota</taxon>
        <taxon>Fungi</taxon>
        <taxon>Dikarya</taxon>
        <taxon>Ascomycota</taxon>
        <taxon>Pezizomycotina</taxon>
        <taxon>Sordariomycetes</taxon>
        <taxon>Hypocreomycetidae</taxon>
        <taxon>Hypocreales</taxon>
        <taxon>Clavicipitaceae</taxon>
        <taxon>Claviceps</taxon>
    </lineage>
</organism>
<feature type="compositionally biased region" description="Acidic residues" evidence="5">
    <location>
        <begin position="627"/>
        <end position="638"/>
    </location>
</feature>
<evidence type="ECO:0000256" key="1">
    <source>
        <dbReference type="ARBA" id="ARBA00004555"/>
    </source>
</evidence>
<evidence type="ECO:0000259" key="6">
    <source>
        <dbReference type="Pfam" id="PF12325"/>
    </source>
</evidence>
<dbReference type="OrthoDB" id="74178at2759"/>
<feature type="region of interest" description="Disordered" evidence="5">
    <location>
        <begin position="616"/>
        <end position="767"/>
    </location>
</feature>
<feature type="compositionally biased region" description="Low complexity" evidence="5">
    <location>
        <begin position="731"/>
        <end position="750"/>
    </location>
</feature>
<feature type="region of interest" description="Disordered" evidence="5">
    <location>
        <begin position="275"/>
        <end position="295"/>
    </location>
</feature>
<dbReference type="InterPro" id="IPR022091">
    <property type="entry name" value="TMF_TATA-bd"/>
</dbReference>
<feature type="domain" description="TATA element modulatory factor 1 TATA binding" evidence="6">
    <location>
        <begin position="784"/>
        <end position="897"/>
    </location>
</feature>
<dbReference type="Pfam" id="PF12329">
    <property type="entry name" value="TMF_DNA_bd"/>
    <property type="match status" value="1"/>
</dbReference>
<feature type="region of interest" description="Disordered" evidence="5">
    <location>
        <begin position="31"/>
        <end position="228"/>
    </location>
</feature>
<name>A0A9P7MKZ7_9HYPO</name>
<sequence>MAAPGKASRWGSLLSQAVAGVESRLDTMLAETDEDELNSAAAGASAAAPSRTATTDTAAKQPVQPSAPAAIIAGATDSRSSSRNRANDRLQARLAQALAGKASAASAKTSRTTSSPRSSIDQASRPSIEQQRAGTNNETVAAKQDDAHSELEGAESNDVSSRPESSDIVSAADSTEARPTAPQKPNPDIATAEAENDSRAIEQDEHVSQGTDEARLSLSEQNSSVLAANDEIQSELTKELQDLKDRHQEEIREHLERIDSLESKLQYLSKTATETAKTAVSSAPSGSPEQKLAEKDEKIALLMEEGQKLSANEHKLRTTTKKLRALLGENEKQLVDLKTRRDKAISDAEALRARLDGSEEAERRQEEANRVAASLRKEIDSLKRENSKKDDAHRRLELEWKKKMEQAETSHRDALNKALAAERQKQKALEEANSALSAEKDAAAEQARQDEIEWREKLERAHERARKTENELKAELLAVEGKLEAMRVAAEEASAGNGGEAQVKMFRQMETLQSQYTSARENWQGIEASLIAKSTGLERERDEAQRRESEMRKKARDAAVRLRNVEDELHDVQPALTTTRQELTTCRDEMAKLQASYESCEASLAEAREELDKLKQGINEKAKHEEEEGVEEVEEEAVEAQRRQWVDEVADATTHRGHQSRPGSPPLSISRTFSSELLGLGLSGPGRSRRSQTPGSIPDNNPLDILSPQPPSSLRRFVGQPAIRTREPSYAGSAQPPAPFSPFEAPSESGQFPSFTTATERENGTPIPEIVPSCGSARHQDMISVSTVAAGPSVQLVERMSAAIRRLEAEKVTAKEEMARVCGQRDEARTDLVALMKQMEEAKAAASRVPNLENEVASLDARYQTTLEMLGEKSELVEELRADVEDVKAMYRELVERTVK</sequence>
<dbReference type="GO" id="GO:0005783">
    <property type="term" value="C:endoplasmic reticulum"/>
    <property type="evidence" value="ECO:0007669"/>
    <property type="project" value="TreeGrafter"/>
</dbReference>
<feature type="compositionally biased region" description="Polar residues" evidence="5">
    <location>
        <begin position="120"/>
        <end position="139"/>
    </location>
</feature>
<evidence type="ECO:0000313" key="8">
    <source>
        <dbReference type="Proteomes" id="UP000706124"/>
    </source>
</evidence>
<dbReference type="PANTHER" id="PTHR46515">
    <property type="entry name" value="TATA ELEMENT MODULATORY FACTOR TMF1"/>
    <property type="match status" value="1"/>
</dbReference>
<feature type="region of interest" description="Disordered" evidence="5">
    <location>
        <begin position="352"/>
        <end position="448"/>
    </location>
</feature>
<comment type="caution">
    <text evidence="7">The sequence shown here is derived from an EMBL/GenBank/DDBJ whole genome shotgun (WGS) entry which is preliminary data.</text>
</comment>
<keyword evidence="8" id="KW-1185">Reference proteome</keyword>
<evidence type="ECO:0000256" key="4">
    <source>
        <dbReference type="SAM" id="Coils"/>
    </source>
</evidence>
<feature type="compositionally biased region" description="Basic and acidic residues" evidence="5">
    <location>
        <begin position="352"/>
        <end position="430"/>
    </location>
</feature>
<feature type="compositionally biased region" description="Basic and acidic residues" evidence="5">
    <location>
        <begin position="616"/>
        <end position="626"/>
    </location>
</feature>
<proteinExistence type="predicted"/>
<evidence type="ECO:0000256" key="5">
    <source>
        <dbReference type="SAM" id="MobiDB-lite"/>
    </source>
</evidence>
<reference evidence="7 8" key="1">
    <citation type="journal article" date="2020" name="bioRxiv">
        <title>Whole genome comparisons of ergot fungi reveals the divergence and evolution of species within the genus Claviceps are the result of varying mechanisms driving genome evolution and host range expansion.</title>
        <authorList>
            <person name="Wyka S.A."/>
            <person name="Mondo S.J."/>
            <person name="Liu M."/>
            <person name="Dettman J."/>
            <person name="Nalam V."/>
            <person name="Broders K.D."/>
        </authorList>
    </citation>
    <scope>NUCLEOTIDE SEQUENCE [LARGE SCALE GENOMIC DNA]</scope>
    <source>
        <strain evidence="7 8">CCC 1485</strain>
    </source>
</reference>
<keyword evidence="2" id="KW-0333">Golgi apparatus</keyword>
<feature type="compositionally biased region" description="Low complexity" evidence="5">
    <location>
        <begin position="39"/>
        <end position="59"/>
    </location>
</feature>
<feature type="coiled-coil region" evidence="4">
    <location>
        <begin position="797"/>
        <end position="897"/>
    </location>
</feature>
<dbReference type="Proteomes" id="UP000706124">
    <property type="component" value="Unassembled WGS sequence"/>
</dbReference>
<accession>A0A9P7MKZ7</accession>
<dbReference type="PANTHER" id="PTHR46515:SF1">
    <property type="entry name" value="TATA ELEMENT MODULATORY FACTOR"/>
    <property type="match status" value="1"/>
</dbReference>
<feature type="compositionally biased region" description="Basic and acidic residues" evidence="5">
    <location>
        <begin position="438"/>
        <end position="448"/>
    </location>
</feature>
<protein>
    <recommendedName>
        <fullName evidence="6">TATA element modulatory factor 1 TATA binding domain-containing protein</fullName>
    </recommendedName>
</protein>
<dbReference type="InterPro" id="IPR052602">
    <property type="entry name" value="Growth_transcription_reg"/>
</dbReference>
<dbReference type="Pfam" id="PF12325">
    <property type="entry name" value="TMF_TATA_bd"/>
    <property type="match status" value="1"/>
</dbReference>
<feature type="region of interest" description="Disordered" evidence="5">
    <location>
        <begin position="536"/>
        <end position="557"/>
    </location>
</feature>
<evidence type="ECO:0000256" key="3">
    <source>
        <dbReference type="ARBA" id="ARBA00023054"/>
    </source>
</evidence>
<dbReference type="AlphaFoldDB" id="A0A9P7MKZ7"/>
<evidence type="ECO:0000313" key="7">
    <source>
        <dbReference type="EMBL" id="KAG5949329.1"/>
    </source>
</evidence>
<gene>
    <name evidence="7" type="ORF">E4U60_006255</name>
</gene>
<feature type="compositionally biased region" description="Low complexity" evidence="5">
    <location>
        <begin position="92"/>
        <end position="119"/>
    </location>
</feature>
<evidence type="ECO:0000256" key="2">
    <source>
        <dbReference type="ARBA" id="ARBA00023034"/>
    </source>
</evidence>
<dbReference type="GO" id="GO:0005794">
    <property type="term" value="C:Golgi apparatus"/>
    <property type="evidence" value="ECO:0007669"/>
    <property type="project" value="UniProtKB-SubCell"/>
</dbReference>
<dbReference type="InterPro" id="IPR022092">
    <property type="entry name" value="TMF_DNA-bd"/>
</dbReference>
<feature type="compositionally biased region" description="Polar residues" evidence="5">
    <location>
        <begin position="275"/>
        <end position="288"/>
    </location>
</feature>
<feature type="compositionally biased region" description="Basic and acidic residues" evidence="5">
    <location>
        <begin position="196"/>
        <end position="215"/>
    </location>
</feature>
<dbReference type="EMBL" id="SRPO01000006">
    <property type="protein sequence ID" value="KAG5949329.1"/>
    <property type="molecule type" value="Genomic_DNA"/>
</dbReference>